<gene>
    <name evidence="2" type="ORF">QRT03_06645</name>
</gene>
<evidence type="ECO:0000259" key="1">
    <source>
        <dbReference type="PROSITE" id="PS50995"/>
    </source>
</evidence>
<name>A0ABT7M4M2_9PSEU</name>
<dbReference type="SUPFAM" id="SSF46785">
    <property type="entry name" value="Winged helix' DNA-binding domain"/>
    <property type="match status" value="1"/>
</dbReference>
<evidence type="ECO:0000313" key="3">
    <source>
        <dbReference type="Proteomes" id="UP001231924"/>
    </source>
</evidence>
<dbReference type="InterPro" id="IPR000835">
    <property type="entry name" value="HTH_MarR-typ"/>
</dbReference>
<dbReference type="RefSeq" id="WP_286051710.1">
    <property type="nucleotide sequence ID" value="NZ_JASVWF010000001.1"/>
</dbReference>
<feature type="domain" description="HTH marR-type" evidence="1">
    <location>
        <begin position="11"/>
        <end position="142"/>
    </location>
</feature>
<keyword evidence="3" id="KW-1185">Reference proteome</keyword>
<evidence type="ECO:0000313" key="2">
    <source>
        <dbReference type="EMBL" id="MDL5155625.1"/>
    </source>
</evidence>
<organism evidence="2 3">
    <name type="scientific">Actinomycetospora termitidis</name>
    <dbReference type="NCBI Taxonomy" id="3053470"/>
    <lineage>
        <taxon>Bacteria</taxon>
        <taxon>Bacillati</taxon>
        <taxon>Actinomycetota</taxon>
        <taxon>Actinomycetes</taxon>
        <taxon>Pseudonocardiales</taxon>
        <taxon>Pseudonocardiaceae</taxon>
        <taxon>Actinomycetospora</taxon>
    </lineage>
</organism>
<dbReference type="Proteomes" id="UP001231924">
    <property type="component" value="Unassembled WGS sequence"/>
</dbReference>
<sequence length="161" mass="17441">MSASTPARTEDLGLVDGLVQTSMLVQAVFADAAAAHDLSPLQARLLGVLRDREPTMADVRRLLDLDKSSTTGLVDRAERRGLVRRAASPCDGRSFQVLLTDDGRRIAQDFVAAVGEQLTTLAEDLGERDRNRLSALLSSVVRRHAAAHDIDLGAGIDRRRT</sequence>
<dbReference type="InterPro" id="IPR036390">
    <property type="entry name" value="WH_DNA-bd_sf"/>
</dbReference>
<dbReference type="PANTHER" id="PTHR33164:SF107">
    <property type="entry name" value="TRANSCRIPTIONAL REGULATORY PROTEIN"/>
    <property type="match status" value="1"/>
</dbReference>
<dbReference type="EMBL" id="JASVWF010000001">
    <property type="protein sequence ID" value="MDL5155625.1"/>
    <property type="molecule type" value="Genomic_DNA"/>
</dbReference>
<proteinExistence type="predicted"/>
<dbReference type="InterPro" id="IPR039422">
    <property type="entry name" value="MarR/SlyA-like"/>
</dbReference>
<dbReference type="Pfam" id="PF12802">
    <property type="entry name" value="MarR_2"/>
    <property type="match status" value="1"/>
</dbReference>
<dbReference type="Gene3D" id="1.10.10.10">
    <property type="entry name" value="Winged helix-like DNA-binding domain superfamily/Winged helix DNA-binding domain"/>
    <property type="match status" value="1"/>
</dbReference>
<dbReference type="PROSITE" id="PS50995">
    <property type="entry name" value="HTH_MARR_2"/>
    <property type="match status" value="1"/>
</dbReference>
<dbReference type="PANTHER" id="PTHR33164">
    <property type="entry name" value="TRANSCRIPTIONAL REGULATOR, MARR FAMILY"/>
    <property type="match status" value="1"/>
</dbReference>
<accession>A0ABT7M4M2</accession>
<dbReference type="SMART" id="SM00347">
    <property type="entry name" value="HTH_MARR"/>
    <property type="match status" value="1"/>
</dbReference>
<reference evidence="2 3" key="1">
    <citation type="submission" date="2023-06" db="EMBL/GenBank/DDBJ databases">
        <title>Actinomycetospora Odt1-22.</title>
        <authorList>
            <person name="Supong K."/>
        </authorList>
    </citation>
    <scope>NUCLEOTIDE SEQUENCE [LARGE SCALE GENOMIC DNA]</scope>
    <source>
        <strain evidence="2 3">Odt1-22</strain>
    </source>
</reference>
<comment type="caution">
    <text evidence="2">The sequence shown here is derived from an EMBL/GenBank/DDBJ whole genome shotgun (WGS) entry which is preliminary data.</text>
</comment>
<dbReference type="InterPro" id="IPR036388">
    <property type="entry name" value="WH-like_DNA-bd_sf"/>
</dbReference>
<protein>
    <submittedName>
        <fullName evidence="2">MarR family transcriptional regulator</fullName>
    </submittedName>
</protein>